<sequence>MTIPGDDTDAGEIGRQYLVLESKIASVYKGAYRTQEVAIKVLKSECGSSDMQRQFSQEVYIMRKVRHKIVVQFMGDCTKPPSLCIVTEYMSGGNVYDYLLKQKCTFRLPSLLKVAILSKGMTYLHQNNIIHRYLKAAN</sequence>
<dbReference type="InterPro" id="IPR001245">
    <property type="entry name" value="Ser-Thr/Tyr_kinase_cat_dom"/>
</dbReference>
<feature type="domain" description="Protein kinase" evidence="1">
    <location>
        <begin position="13"/>
        <end position="138"/>
    </location>
</feature>
<evidence type="ECO:0000259" key="1">
    <source>
        <dbReference type="PROSITE" id="PS50011"/>
    </source>
</evidence>
<dbReference type="Gene3D" id="1.10.510.10">
    <property type="entry name" value="Transferase(Phosphotransferase) domain 1"/>
    <property type="match status" value="1"/>
</dbReference>
<dbReference type="PROSITE" id="PS50011">
    <property type="entry name" value="PROTEIN_KINASE_DOM"/>
    <property type="match status" value="1"/>
</dbReference>
<dbReference type="SUPFAM" id="SSF56112">
    <property type="entry name" value="Protein kinase-like (PK-like)"/>
    <property type="match status" value="1"/>
</dbReference>
<gene>
    <name evidence="2" type="ORF">ILEXP_LOCUS17875</name>
</gene>
<reference evidence="2 3" key="1">
    <citation type="submission" date="2024-02" db="EMBL/GenBank/DDBJ databases">
        <authorList>
            <person name="Vignale AGUSTIN F."/>
            <person name="Sosa J E."/>
            <person name="Modenutti C."/>
        </authorList>
    </citation>
    <scope>NUCLEOTIDE SEQUENCE [LARGE SCALE GENOMIC DNA]</scope>
</reference>
<dbReference type="PANTHER" id="PTHR44329">
    <property type="entry name" value="SERINE/THREONINE-PROTEIN KINASE TNNI3K-RELATED"/>
    <property type="match status" value="1"/>
</dbReference>
<accession>A0ABC8S436</accession>
<name>A0ABC8S436_9AQUA</name>
<dbReference type="AlphaFoldDB" id="A0ABC8S436"/>
<dbReference type="InterPro" id="IPR020635">
    <property type="entry name" value="Tyr_kinase_cat_dom"/>
</dbReference>
<dbReference type="SMART" id="SM00219">
    <property type="entry name" value="TyrKc"/>
    <property type="match status" value="1"/>
</dbReference>
<organism evidence="2 3">
    <name type="scientific">Ilex paraguariensis</name>
    <name type="common">yerba mate</name>
    <dbReference type="NCBI Taxonomy" id="185542"/>
    <lineage>
        <taxon>Eukaryota</taxon>
        <taxon>Viridiplantae</taxon>
        <taxon>Streptophyta</taxon>
        <taxon>Embryophyta</taxon>
        <taxon>Tracheophyta</taxon>
        <taxon>Spermatophyta</taxon>
        <taxon>Magnoliopsida</taxon>
        <taxon>eudicotyledons</taxon>
        <taxon>Gunneridae</taxon>
        <taxon>Pentapetalae</taxon>
        <taxon>asterids</taxon>
        <taxon>campanulids</taxon>
        <taxon>Aquifoliales</taxon>
        <taxon>Aquifoliaceae</taxon>
        <taxon>Ilex</taxon>
    </lineage>
</organism>
<dbReference type="InterPro" id="IPR011009">
    <property type="entry name" value="Kinase-like_dom_sf"/>
</dbReference>
<dbReference type="Proteomes" id="UP001642360">
    <property type="component" value="Unassembled WGS sequence"/>
</dbReference>
<evidence type="ECO:0000313" key="2">
    <source>
        <dbReference type="EMBL" id="CAK9149803.1"/>
    </source>
</evidence>
<dbReference type="Gene3D" id="3.30.200.20">
    <property type="entry name" value="Phosphorylase Kinase, domain 1"/>
    <property type="match status" value="1"/>
</dbReference>
<comment type="caution">
    <text evidence="2">The sequence shown here is derived from an EMBL/GenBank/DDBJ whole genome shotgun (WGS) entry which is preliminary data.</text>
</comment>
<protein>
    <recommendedName>
        <fullName evidence="1">Protein kinase domain-containing protein</fullName>
    </recommendedName>
</protein>
<keyword evidence="3" id="KW-1185">Reference proteome</keyword>
<dbReference type="InterPro" id="IPR051681">
    <property type="entry name" value="Ser/Thr_Kinases-Pseudokinases"/>
</dbReference>
<evidence type="ECO:0000313" key="3">
    <source>
        <dbReference type="Proteomes" id="UP001642360"/>
    </source>
</evidence>
<proteinExistence type="predicted"/>
<dbReference type="PANTHER" id="PTHR44329:SF128">
    <property type="entry name" value="SERINE_THREONINE-PROTEIN KINASE STY46"/>
    <property type="match status" value="1"/>
</dbReference>
<dbReference type="EMBL" id="CAUOFW020001943">
    <property type="protein sequence ID" value="CAK9149803.1"/>
    <property type="molecule type" value="Genomic_DNA"/>
</dbReference>
<dbReference type="Pfam" id="PF07714">
    <property type="entry name" value="PK_Tyr_Ser-Thr"/>
    <property type="match status" value="1"/>
</dbReference>
<dbReference type="InterPro" id="IPR000719">
    <property type="entry name" value="Prot_kinase_dom"/>
</dbReference>